<dbReference type="Proteomes" id="UP000284202">
    <property type="component" value="Unassembled WGS sequence"/>
</dbReference>
<dbReference type="OrthoDB" id="564699at2"/>
<comment type="caution">
    <text evidence="1">The sequence shown here is derived from an EMBL/GenBank/DDBJ whole genome shotgun (WGS) entry which is preliminary data.</text>
</comment>
<keyword evidence="2" id="KW-1185">Reference proteome</keyword>
<dbReference type="InterPro" id="IPR021251">
    <property type="entry name" value="DUF2793"/>
</dbReference>
<proteinExistence type="predicted"/>
<protein>
    <submittedName>
        <fullName evidence="1">DUF2793 domain-containing protein</fullName>
    </submittedName>
</protein>
<name>A0A418SLP0_9RHOB</name>
<dbReference type="RefSeq" id="WP_119752164.1">
    <property type="nucleotide sequence ID" value="NZ_QZCG01000027.1"/>
</dbReference>
<evidence type="ECO:0000313" key="2">
    <source>
        <dbReference type="Proteomes" id="UP000284202"/>
    </source>
</evidence>
<dbReference type="Pfam" id="PF10983">
    <property type="entry name" value="DUF2793"/>
    <property type="match status" value="1"/>
</dbReference>
<evidence type="ECO:0000313" key="1">
    <source>
        <dbReference type="EMBL" id="RJE81864.1"/>
    </source>
</evidence>
<dbReference type="AlphaFoldDB" id="A0A418SLP0"/>
<accession>A0A418SLP0</accession>
<reference evidence="2" key="1">
    <citation type="submission" date="2018-09" db="EMBL/GenBank/DDBJ databases">
        <title>Acidovorax cavernicola nov. sp. isolated from Gruta de las Maravillas (Aracena, Spain).</title>
        <authorList>
            <person name="Jurado V."/>
            <person name="Gutierrez-Patricio S."/>
            <person name="Gonzalez-Pimentel J.L."/>
            <person name="Miller A.Z."/>
            <person name="Laiz L."/>
            <person name="Saiz-Jimenez C."/>
        </authorList>
    </citation>
    <scope>NUCLEOTIDE SEQUENCE [LARGE SCALE GENOMIC DNA]</scope>
    <source>
        <strain evidence="2">1011MAR3C25</strain>
    </source>
</reference>
<dbReference type="EMBL" id="QZCG01000027">
    <property type="protein sequence ID" value="RJE81864.1"/>
    <property type="molecule type" value="Genomic_DNA"/>
</dbReference>
<organism evidence="1 2">
    <name type="scientific">Paracoccus onubensis</name>
    <dbReference type="NCBI Taxonomy" id="1675788"/>
    <lineage>
        <taxon>Bacteria</taxon>
        <taxon>Pseudomonadati</taxon>
        <taxon>Pseudomonadota</taxon>
        <taxon>Alphaproteobacteria</taxon>
        <taxon>Rhodobacterales</taxon>
        <taxon>Paracoccaceae</taxon>
        <taxon>Paracoccus</taxon>
    </lineage>
</organism>
<gene>
    <name evidence="1" type="ORF">D3P04_22680</name>
</gene>
<sequence>MEANDTARLGMPLLQPAQAQKHVTVNEALMRLDGMVNLVLQSIDLSVPPLASVDGQCWGVAGEAQGAWAGHEGGIAVAANGGWIFLPALAGMRSFILDRGVEAVHDGAGWVPGALTLGRQGSGLVAGMAEGEFTVGQGKRITAPVAIPAGVMVIGAVARVIEPLGGSLTGWQLGSGEAGAEDRFGKGLGIGRGSWARGLLGSPVTYYQTGKLIMTAENGAFEGGRVRLAVHWLELRLPGEGV</sequence>